<dbReference type="PANTHER" id="PTHR43685:SF2">
    <property type="entry name" value="GLYCOSYLTRANSFERASE 2-LIKE DOMAIN-CONTAINING PROTEIN"/>
    <property type="match status" value="1"/>
</dbReference>
<evidence type="ECO:0000259" key="1">
    <source>
        <dbReference type="Pfam" id="PF00535"/>
    </source>
</evidence>
<feature type="domain" description="Glycosyltransferase 2-like" evidence="1">
    <location>
        <begin position="23"/>
        <end position="171"/>
    </location>
</feature>
<accession>A0ABW0GPG4</accession>
<protein>
    <submittedName>
        <fullName evidence="2">Glycosyltransferase family 2 protein</fullName>
    </submittedName>
</protein>
<keyword evidence="3" id="KW-1185">Reference proteome</keyword>
<gene>
    <name evidence="2" type="ORF">ACFPJ6_13940</name>
</gene>
<sequence length="302" mass="33385">MTLEQRTPDVPARDGRPTVDVAVVVPVRDRAEMLDRALRSVATQTVRPTEVVVVDDVSSDASPDVALAHGATLVRMPENGGSGRARNAGITHATATWVAFLDSDDEWLPRHLELLVAAGEGEGLVTAPSVTTTGLVMGNAWRRPLRLSPRRLLVPGNVITTSGTMVRRELLNRVGGFRPLPRAQDLDLWLRVMERAPGVALPRPTVLYHMHDTQASSDWDATRRCFDDIIDSHATSSWMDARLRQQAYARVHWDEARAAQRAGRSGEARARLGWLARRPRTWLPLLQLFAARRASRFPLAAA</sequence>
<proteinExistence type="predicted"/>
<dbReference type="EMBL" id="JBHSLD010000013">
    <property type="protein sequence ID" value="MFC5381882.1"/>
    <property type="molecule type" value="Genomic_DNA"/>
</dbReference>
<evidence type="ECO:0000313" key="3">
    <source>
        <dbReference type="Proteomes" id="UP001596122"/>
    </source>
</evidence>
<dbReference type="Gene3D" id="3.90.550.10">
    <property type="entry name" value="Spore Coat Polysaccharide Biosynthesis Protein SpsA, Chain A"/>
    <property type="match status" value="1"/>
</dbReference>
<dbReference type="PANTHER" id="PTHR43685">
    <property type="entry name" value="GLYCOSYLTRANSFERASE"/>
    <property type="match status" value="1"/>
</dbReference>
<dbReference type="Pfam" id="PF00535">
    <property type="entry name" value="Glycos_transf_2"/>
    <property type="match status" value="1"/>
</dbReference>
<dbReference type="InterPro" id="IPR001173">
    <property type="entry name" value="Glyco_trans_2-like"/>
</dbReference>
<dbReference type="InterPro" id="IPR029044">
    <property type="entry name" value="Nucleotide-diphossugar_trans"/>
</dbReference>
<dbReference type="RefSeq" id="WP_340271057.1">
    <property type="nucleotide sequence ID" value="NZ_JBBEOG010000009.1"/>
</dbReference>
<name>A0ABW0GPG4_9MICO</name>
<dbReference type="CDD" id="cd00761">
    <property type="entry name" value="Glyco_tranf_GTA_type"/>
    <property type="match status" value="1"/>
</dbReference>
<dbReference type="InterPro" id="IPR050834">
    <property type="entry name" value="Glycosyltransf_2"/>
</dbReference>
<dbReference type="SUPFAM" id="SSF53448">
    <property type="entry name" value="Nucleotide-diphospho-sugar transferases"/>
    <property type="match status" value="1"/>
</dbReference>
<dbReference type="Proteomes" id="UP001596122">
    <property type="component" value="Unassembled WGS sequence"/>
</dbReference>
<comment type="caution">
    <text evidence="2">The sequence shown here is derived from an EMBL/GenBank/DDBJ whole genome shotgun (WGS) entry which is preliminary data.</text>
</comment>
<reference evidence="3" key="1">
    <citation type="journal article" date="2019" name="Int. J. Syst. Evol. Microbiol.">
        <title>The Global Catalogue of Microorganisms (GCM) 10K type strain sequencing project: providing services to taxonomists for standard genome sequencing and annotation.</title>
        <authorList>
            <consortium name="The Broad Institute Genomics Platform"/>
            <consortium name="The Broad Institute Genome Sequencing Center for Infectious Disease"/>
            <person name="Wu L."/>
            <person name="Ma J."/>
        </authorList>
    </citation>
    <scope>NUCLEOTIDE SEQUENCE [LARGE SCALE GENOMIC DNA]</scope>
    <source>
        <strain evidence="3">CCUG 43114</strain>
    </source>
</reference>
<organism evidence="2 3">
    <name type="scientific">Aquipuribacter nitratireducens</name>
    <dbReference type="NCBI Taxonomy" id="650104"/>
    <lineage>
        <taxon>Bacteria</taxon>
        <taxon>Bacillati</taxon>
        <taxon>Actinomycetota</taxon>
        <taxon>Actinomycetes</taxon>
        <taxon>Micrococcales</taxon>
        <taxon>Intrasporangiaceae</taxon>
        <taxon>Aquipuribacter</taxon>
    </lineage>
</organism>
<evidence type="ECO:0000313" key="2">
    <source>
        <dbReference type="EMBL" id="MFC5381882.1"/>
    </source>
</evidence>